<keyword evidence="6" id="KW-1185">Reference proteome</keyword>
<accession>F3KUY1</accession>
<keyword evidence="2" id="KW-0521">NADP</keyword>
<dbReference type="NCBIfam" id="NF004843">
    <property type="entry name" value="PRK06194.1"/>
    <property type="match status" value="1"/>
</dbReference>
<dbReference type="Gene3D" id="3.40.50.720">
    <property type="entry name" value="NAD(P)-binding Rossmann-like Domain"/>
    <property type="match status" value="1"/>
</dbReference>
<dbReference type="PRINTS" id="PR00081">
    <property type="entry name" value="GDHRDH"/>
</dbReference>
<protein>
    <recommendedName>
        <fullName evidence="7">Short-chain dehydrogenase/reductase SDR</fullName>
    </recommendedName>
</protein>
<dbReference type="SUPFAM" id="SSF51735">
    <property type="entry name" value="NAD(P)-binding Rossmann-fold domains"/>
    <property type="match status" value="1"/>
</dbReference>
<comment type="similarity">
    <text evidence="1 4">Belongs to the short-chain dehydrogenases/reductases (SDR) family.</text>
</comment>
<evidence type="ECO:0000256" key="3">
    <source>
        <dbReference type="ARBA" id="ARBA00023002"/>
    </source>
</evidence>
<name>F3KUY1_9BURK</name>
<organism evidence="5 6">
    <name type="scientific">Hylemonella gracilis ATCC 19624</name>
    <dbReference type="NCBI Taxonomy" id="887062"/>
    <lineage>
        <taxon>Bacteria</taxon>
        <taxon>Pseudomonadati</taxon>
        <taxon>Pseudomonadota</taxon>
        <taxon>Betaproteobacteria</taxon>
        <taxon>Burkholderiales</taxon>
        <taxon>Comamonadaceae</taxon>
        <taxon>Hylemonella</taxon>
    </lineage>
</organism>
<evidence type="ECO:0000313" key="5">
    <source>
        <dbReference type="EMBL" id="EGI76405.1"/>
    </source>
</evidence>
<evidence type="ECO:0000256" key="2">
    <source>
        <dbReference type="ARBA" id="ARBA00022857"/>
    </source>
</evidence>
<evidence type="ECO:0000256" key="1">
    <source>
        <dbReference type="ARBA" id="ARBA00006484"/>
    </source>
</evidence>
<dbReference type="STRING" id="887062.HGR_11311"/>
<dbReference type="Proteomes" id="UP000016368">
    <property type="component" value="Unassembled WGS sequence"/>
</dbReference>
<dbReference type="PRINTS" id="PR00080">
    <property type="entry name" value="SDRFAMILY"/>
</dbReference>
<comment type="caution">
    <text evidence="5">The sequence shown here is derived from an EMBL/GenBank/DDBJ whole genome shotgun (WGS) entry which is preliminary data.</text>
</comment>
<dbReference type="PANTHER" id="PTHR43391:SF14">
    <property type="entry name" value="DEHYDROGENASE_REDUCTASE SDR FAMILY PROTEIN 7-LIKE"/>
    <property type="match status" value="1"/>
</dbReference>
<dbReference type="CDD" id="cd05233">
    <property type="entry name" value="SDR_c"/>
    <property type="match status" value="1"/>
</dbReference>
<dbReference type="AlphaFoldDB" id="F3KUY1"/>
<dbReference type="EMBL" id="AEGR01000066">
    <property type="protein sequence ID" value="EGI76405.1"/>
    <property type="molecule type" value="Genomic_DNA"/>
</dbReference>
<evidence type="ECO:0000313" key="6">
    <source>
        <dbReference type="Proteomes" id="UP000016368"/>
    </source>
</evidence>
<dbReference type="eggNOG" id="COG1028">
    <property type="taxonomic scope" value="Bacteria"/>
</dbReference>
<dbReference type="InterPro" id="IPR036291">
    <property type="entry name" value="NAD(P)-bd_dom_sf"/>
</dbReference>
<dbReference type="PANTHER" id="PTHR43391">
    <property type="entry name" value="RETINOL DEHYDROGENASE-RELATED"/>
    <property type="match status" value="1"/>
</dbReference>
<dbReference type="RefSeq" id="WP_006298337.1">
    <property type="nucleotide sequence ID" value="NZ_AEGR01000066.1"/>
</dbReference>
<dbReference type="Pfam" id="PF00106">
    <property type="entry name" value="adh_short"/>
    <property type="match status" value="1"/>
</dbReference>
<reference evidence="5 6" key="1">
    <citation type="journal article" date="2011" name="EMBO J.">
        <title>Structural diversity of bacterial flagellar motors.</title>
        <authorList>
            <person name="Chen S."/>
            <person name="Beeby M."/>
            <person name="Murphy G.E."/>
            <person name="Leadbetter J.R."/>
            <person name="Hendrixson D.R."/>
            <person name="Briegel A."/>
            <person name="Li Z."/>
            <person name="Shi J."/>
            <person name="Tocheva E.I."/>
            <person name="Muller A."/>
            <person name="Dobro M.J."/>
            <person name="Jensen G.J."/>
        </authorList>
    </citation>
    <scope>NUCLEOTIDE SEQUENCE [LARGE SCALE GENOMIC DNA]</scope>
    <source>
        <strain evidence="5 6">ATCC 19624</strain>
    </source>
</reference>
<keyword evidence="3" id="KW-0560">Oxidoreductase</keyword>
<dbReference type="OrthoDB" id="4690547at2"/>
<evidence type="ECO:0008006" key="7">
    <source>
        <dbReference type="Google" id="ProtNLM"/>
    </source>
</evidence>
<proteinExistence type="inferred from homology"/>
<sequence length="305" mass="32339">MIPDFKGKVAVLTGAASGFGLECARIGAARGMKLVLVDVQQDALDRATAELQGAGAEVLARRVDVSDAEQMGTLAAAVQERFGAPHLVFNNAGVGAGGLVWENSVADWQWVLGVNLWGVIHGVRVFTPMMLEAAGRDPNWRGHIVNTASMAGLLTPPNMGVYNVSKHAVVALTETLYQDLALVSDQVGASVLCPYFVPTGISSSERNRPRDLAAGHVTRSQRIGQAMNDKAVNSGKVTAAQVAAAVFEAVASGAFYIYSHPQALGNVRERMEAIVGQHNPPDPFAARPDVGEKLRRELRQGTGLH</sequence>
<gene>
    <name evidence="5" type="ORF">HGR_11311</name>
</gene>
<dbReference type="GO" id="GO:0016491">
    <property type="term" value="F:oxidoreductase activity"/>
    <property type="evidence" value="ECO:0007669"/>
    <property type="project" value="UniProtKB-KW"/>
</dbReference>
<dbReference type="InterPro" id="IPR002347">
    <property type="entry name" value="SDR_fam"/>
</dbReference>
<evidence type="ECO:0000256" key="4">
    <source>
        <dbReference type="RuleBase" id="RU000363"/>
    </source>
</evidence>